<name>A0A0B5E466_9RHOB</name>
<dbReference type="SMART" id="SM00382">
    <property type="entry name" value="AAA"/>
    <property type="match status" value="2"/>
</dbReference>
<evidence type="ECO:0000256" key="4">
    <source>
        <dbReference type="ARBA" id="ARBA00022475"/>
    </source>
</evidence>
<dbReference type="PANTHER" id="PTHR43297:SF2">
    <property type="entry name" value="DIPEPTIDE TRANSPORT ATP-BINDING PROTEIN DPPD"/>
    <property type="match status" value="1"/>
</dbReference>
<dbReference type="NCBIfam" id="TIGR01727">
    <property type="entry name" value="oligo_HPY"/>
    <property type="match status" value="2"/>
</dbReference>
<evidence type="ECO:0000313" key="10">
    <source>
        <dbReference type="EMBL" id="AJE47851.1"/>
    </source>
</evidence>
<dbReference type="InterPro" id="IPR017871">
    <property type="entry name" value="ABC_transporter-like_CS"/>
</dbReference>
<evidence type="ECO:0000256" key="3">
    <source>
        <dbReference type="ARBA" id="ARBA00022448"/>
    </source>
</evidence>
<organism evidence="10 11">
    <name type="scientific">Celeribacter indicus</name>
    <dbReference type="NCBI Taxonomy" id="1208324"/>
    <lineage>
        <taxon>Bacteria</taxon>
        <taxon>Pseudomonadati</taxon>
        <taxon>Pseudomonadota</taxon>
        <taxon>Alphaproteobacteria</taxon>
        <taxon>Rhodobacterales</taxon>
        <taxon>Roseobacteraceae</taxon>
        <taxon>Celeribacter</taxon>
    </lineage>
</organism>
<evidence type="ECO:0000259" key="9">
    <source>
        <dbReference type="PROSITE" id="PS50893"/>
    </source>
</evidence>
<comment type="subcellular location">
    <subcellularLocation>
        <location evidence="1">Cell inner membrane</location>
        <topology evidence="1">Peripheral membrane protein</topology>
    </subcellularLocation>
</comment>
<evidence type="ECO:0000256" key="6">
    <source>
        <dbReference type="ARBA" id="ARBA00022840"/>
    </source>
</evidence>
<keyword evidence="7" id="KW-0472">Membrane</keyword>
<accession>A0A0B5E466</accession>
<dbReference type="KEGG" id="cid:P73_3136"/>
<sequence>MWNQLARKAVEYEPCADRSEDLLTIDGLRIDVSTPEGKVTVVDGVSWSAEQGKITALVGESGCGKSVTALAVMKLLRSSGRISKGEIRFAGQDLLKLGEEEMRRLRGRHIGMVFQEPMTSLNPVLSIETQITETLTEHLRMSRGEARERALELMNEVGIPDAERRLSQYPHQLSGGMRQRVMIAIALACNPKLIIADEPTTALDVTIQAQILSLLADLAVRHNIAMVVITHNMGVVARYADYVSVMYAGKIVESGPASEVFSRPSHPYTALLLKAVPRLDQPRQERMLSIGGMPPAPGAMPSGCRFAPRCPVRMAVCGEREPLLEPSRTQALSACHRRDEPLDGLQSAPASPRSPADKVPGAEEVLEVRDIAKHFDLPAGGIVRAVDGVSFRIERQRTLGLIGVSGCGKSTVGRMLLGLETPTSGSLRLFGEEMDVSKPSALRKARRDMQVIFQDPFSSLNPRMTVGAIIAEPLLVHGIVRRSQARDRVAQLLERVGLRPEVATRHAHQLSGGQRQRVGIARALTLNPKLLICDEPVSALDISVQGQIITLLEDLQDELGLSCLFIAHDLAVVRHISDEVAIMYFGRIVEKAPRDLLYANPLHPYTRALLDAAPTPDPVLERSRDHIPLKGELPSPITVPKGCPFHSRCPLASRECQLAVPPLREVEGGHQVACIKV</sequence>
<dbReference type="Pfam" id="PF00005">
    <property type="entry name" value="ABC_tran"/>
    <property type="match status" value="2"/>
</dbReference>
<dbReference type="GO" id="GO:0055085">
    <property type="term" value="P:transmembrane transport"/>
    <property type="evidence" value="ECO:0007669"/>
    <property type="project" value="UniProtKB-ARBA"/>
</dbReference>
<evidence type="ECO:0000256" key="1">
    <source>
        <dbReference type="ARBA" id="ARBA00004417"/>
    </source>
</evidence>
<dbReference type="InterPro" id="IPR050388">
    <property type="entry name" value="ABC_Ni/Peptide_Import"/>
</dbReference>
<dbReference type="AlphaFoldDB" id="A0A0B5E466"/>
<protein>
    <submittedName>
        <fullName evidence="10">Glutathione import ATP-binding protein GsiA</fullName>
    </submittedName>
</protein>
<dbReference type="PROSITE" id="PS00211">
    <property type="entry name" value="ABC_TRANSPORTER_1"/>
    <property type="match status" value="2"/>
</dbReference>
<dbReference type="NCBIfam" id="NF007739">
    <property type="entry name" value="PRK10419.1"/>
    <property type="match status" value="2"/>
</dbReference>
<dbReference type="HOGENOM" id="CLU_000604_86_2_5"/>
<evidence type="ECO:0000256" key="8">
    <source>
        <dbReference type="SAM" id="MobiDB-lite"/>
    </source>
</evidence>
<dbReference type="STRING" id="1208324.P73_3136"/>
<keyword evidence="3" id="KW-0813">Transport</keyword>
<dbReference type="FunFam" id="3.40.50.300:FF:000016">
    <property type="entry name" value="Oligopeptide ABC transporter ATP-binding component"/>
    <property type="match status" value="2"/>
</dbReference>
<comment type="similarity">
    <text evidence="2">Belongs to the ABC transporter superfamily.</text>
</comment>
<keyword evidence="11" id="KW-1185">Reference proteome</keyword>
<proteinExistence type="inferred from homology"/>
<dbReference type="InterPro" id="IPR013563">
    <property type="entry name" value="Oligopep_ABC_C"/>
</dbReference>
<evidence type="ECO:0000256" key="7">
    <source>
        <dbReference type="ARBA" id="ARBA00023136"/>
    </source>
</evidence>
<dbReference type="Pfam" id="PF08352">
    <property type="entry name" value="oligo_HPY"/>
    <property type="match status" value="2"/>
</dbReference>
<dbReference type="OrthoDB" id="9802264at2"/>
<dbReference type="RefSeq" id="WP_052453340.1">
    <property type="nucleotide sequence ID" value="NZ_CP004393.1"/>
</dbReference>
<dbReference type="Proteomes" id="UP000031521">
    <property type="component" value="Chromosome"/>
</dbReference>
<evidence type="ECO:0000313" key="11">
    <source>
        <dbReference type="Proteomes" id="UP000031521"/>
    </source>
</evidence>
<keyword evidence="6 10" id="KW-0067">ATP-binding</keyword>
<dbReference type="CDD" id="cd03257">
    <property type="entry name" value="ABC_NikE_OppD_transporters"/>
    <property type="match status" value="2"/>
</dbReference>
<gene>
    <name evidence="10" type="ORF">P73_3136</name>
</gene>
<dbReference type="GO" id="GO:0015833">
    <property type="term" value="P:peptide transport"/>
    <property type="evidence" value="ECO:0007669"/>
    <property type="project" value="InterPro"/>
</dbReference>
<keyword evidence="5" id="KW-0547">Nucleotide-binding</keyword>
<dbReference type="GO" id="GO:0005886">
    <property type="term" value="C:plasma membrane"/>
    <property type="evidence" value="ECO:0007669"/>
    <property type="project" value="UniProtKB-SubCell"/>
</dbReference>
<dbReference type="InterPro" id="IPR003439">
    <property type="entry name" value="ABC_transporter-like_ATP-bd"/>
</dbReference>
<feature type="domain" description="ABC transporter" evidence="9">
    <location>
        <begin position="366"/>
        <end position="610"/>
    </location>
</feature>
<evidence type="ECO:0000256" key="2">
    <source>
        <dbReference type="ARBA" id="ARBA00005417"/>
    </source>
</evidence>
<dbReference type="NCBIfam" id="NF008453">
    <property type="entry name" value="PRK11308.1"/>
    <property type="match status" value="2"/>
</dbReference>
<reference evidence="10 11" key="1">
    <citation type="journal article" date="2014" name="Int. J. Syst. Evol. Microbiol.">
        <title>Celeribacter indicus sp. nov., a polycyclic aromatic hydrocarbon-degrading bacterium from deep-sea sediment and reclassification of Huaishuia halophila as Celeribacter halophilus comb. nov.</title>
        <authorList>
            <person name="Lai Q."/>
            <person name="Cao J."/>
            <person name="Yuan J."/>
            <person name="Li F."/>
            <person name="Shao Z."/>
        </authorList>
    </citation>
    <scope>NUCLEOTIDE SEQUENCE [LARGE SCALE GENOMIC DNA]</scope>
    <source>
        <strain evidence="10">P73</strain>
    </source>
</reference>
<evidence type="ECO:0000256" key="5">
    <source>
        <dbReference type="ARBA" id="ARBA00022741"/>
    </source>
</evidence>
<dbReference type="PROSITE" id="PS50893">
    <property type="entry name" value="ABC_TRANSPORTER_2"/>
    <property type="match status" value="2"/>
</dbReference>
<dbReference type="SUPFAM" id="SSF52540">
    <property type="entry name" value="P-loop containing nucleoside triphosphate hydrolases"/>
    <property type="match status" value="2"/>
</dbReference>
<dbReference type="EMBL" id="CP004393">
    <property type="protein sequence ID" value="AJE47851.1"/>
    <property type="molecule type" value="Genomic_DNA"/>
</dbReference>
<feature type="region of interest" description="Disordered" evidence="8">
    <location>
        <begin position="337"/>
        <end position="360"/>
    </location>
</feature>
<dbReference type="GO" id="GO:0005524">
    <property type="term" value="F:ATP binding"/>
    <property type="evidence" value="ECO:0007669"/>
    <property type="project" value="UniProtKB-KW"/>
</dbReference>
<dbReference type="Gene3D" id="3.40.50.300">
    <property type="entry name" value="P-loop containing nucleotide triphosphate hydrolases"/>
    <property type="match status" value="2"/>
</dbReference>
<dbReference type="InterPro" id="IPR003593">
    <property type="entry name" value="AAA+_ATPase"/>
</dbReference>
<keyword evidence="4" id="KW-1003">Cell membrane</keyword>
<dbReference type="GO" id="GO:0016887">
    <property type="term" value="F:ATP hydrolysis activity"/>
    <property type="evidence" value="ECO:0007669"/>
    <property type="project" value="InterPro"/>
</dbReference>
<dbReference type="PANTHER" id="PTHR43297">
    <property type="entry name" value="OLIGOPEPTIDE TRANSPORT ATP-BINDING PROTEIN APPD"/>
    <property type="match status" value="1"/>
</dbReference>
<dbReference type="InterPro" id="IPR027417">
    <property type="entry name" value="P-loop_NTPase"/>
</dbReference>
<feature type="domain" description="ABC transporter" evidence="9">
    <location>
        <begin position="17"/>
        <end position="273"/>
    </location>
</feature>